<proteinExistence type="predicted"/>
<evidence type="ECO:0000313" key="2">
    <source>
        <dbReference type="Proteomes" id="UP000606786"/>
    </source>
</evidence>
<evidence type="ECO:0000313" key="1">
    <source>
        <dbReference type="EMBL" id="CAD7004901.1"/>
    </source>
</evidence>
<protein>
    <submittedName>
        <fullName evidence="1">(Mediterranean fruit fly) hypothetical protein</fullName>
    </submittedName>
</protein>
<accession>A0A811V210</accession>
<name>A0A811V210_CERCA</name>
<gene>
    <name evidence="1" type="ORF">CCAP1982_LOCUS13285</name>
</gene>
<reference evidence="1" key="1">
    <citation type="submission" date="2020-11" db="EMBL/GenBank/DDBJ databases">
        <authorList>
            <person name="Whitehead M."/>
        </authorList>
    </citation>
    <scope>NUCLEOTIDE SEQUENCE</scope>
    <source>
        <strain evidence="1">EGII</strain>
    </source>
</reference>
<dbReference type="AlphaFoldDB" id="A0A811V210"/>
<keyword evidence="2" id="KW-1185">Reference proteome</keyword>
<comment type="caution">
    <text evidence="1">The sequence shown here is derived from an EMBL/GenBank/DDBJ whole genome shotgun (WGS) entry which is preliminary data.</text>
</comment>
<dbReference type="EMBL" id="CAJHJT010000034">
    <property type="protein sequence ID" value="CAD7004901.1"/>
    <property type="molecule type" value="Genomic_DNA"/>
</dbReference>
<sequence>MPKDKTDADASHDMRFRLTGRRRPARTRYDFGVIQSARCTQGLAMWPKTKIKTTKSTAAIRNGTRRLQT</sequence>
<dbReference type="Proteomes" id="UP000606786">
    <property type="component" value="Unassembled WGS sequence"/>
</dbReference>
<organism evidence="1 2">
    <name type="scientific">Ceratitis capitata</name>
    <name type="common">Mediterranean fruit fly</name>
    <name type="synonym">Tephritis capitata</name>
    <dbReference type="NCBI Taxonomy" id="7213"/>
    <lineage>
        <taxon>Eukaryota</taxon>
        <taxon>Metazoa</taxon>
        <taxon>Ecdysozoa</taxon>
        <taxon>Arthropoda</taxon>
        <taxon>Hexapoda</taxon>
        <taxon>Insecta</taxon>
        <taxon>Pterygota</taxon>
        <taxon>Neoptera</taxon>
        <taxon>Endopterygota</taxon>
        <taxon>Diptera</taxon>
        <taxon>Brachycera</taxon>
        <taxon>Muscomorpha</taxon>
        <taxon>Tephritoidea</taxon>
        <taxon>Tephritidae</taxon>
        <taxon>Ceratitis</taxon>
        <taxon>Ceratitis</taxon>
    </lineage>
</organism>